<name>A0A1I2I4M1_9ACTN</name>
<dbReference type="AlphaFoldDB" id="A0A1I2I4M1"/>
<dbReference type="Proteomes" id="UP000199645">
    <property type="component" value="Unassembled WGS sequence"/>
</dbReference>
<dbReference type="PROSITE" id="PS50231">
    <property type="entry name" value="RICIN_B_LECTIN"/>
    <property type="match status" value="1"/>
</dbReference>
<dbReference type="SUPFAM" id="SSF50370">
    <property type="entry name" value="Ricin B-like lectins"/>
    <property type="match status" value="1"/>
</dbReference>
<evidence type="ECO:0000313" key="3">
    <source>
        <dbReference type="EMBL" id="SFF36037.1"/>
    </source>
</evidence>
<dbReference type="PANTHER" id="PTHR31151:SF0">
    <property type="entry name" value="PROLINE-TRNA LIGASE (DUF1680)"/>
    <property type="match status" value="1"/>
</dbReference>
<dbReference type="GO" id="GO:0005975">
    <property type="term" value="P:carbohydrate metabolic process"/>
    <property type="evidence" value="ECO:0007669"/>
    <property type="project" value="InterPro"/>
</dbReference>
<dbReference type="Pfam" id="PF07944">
    <property type="entry name" value="Beta-AFase-like_GH127_cat"/>
    <property type="match status" value="1"/>
</dbReference>
<accession>A0A1I2I4M1</accession>
<dbReference type="Pfam" id="PF20736">
    <property type="entry name" value="Glyco_hydro127M"/>
    <property type="match status" value="1"/>
</dbReference>
<dbReference type="RefSeq" id="WP_093617868.1">
    <property type="nucleotide sequence ID" value="NZ_BOMT01000053.1"/>
</dbReference>
<reference evidence="3 4" key="1">
    <citation type="submission" date="2016-10" db="EMBL/GenBank/DDBJ databases">
        <authorList>
            <person name="de Groot N.N."/>
        </authorList>
    </citation>
    <scope>NUCLEOTIDE SEQUENCE [LARGE SCALE GENOMIC DNA]</scope>
    <source>
        <strain evidence="3 4">DSM 43019</strain>
    </source>
</reference>
<organism evidence="3 4">
    <name type="scientific">Actinoplanes philippinensis</name>
    <dbReference type="NCBI Taxonomy" id="35752"/>
    <lineage>
        <taxon>Bacteria</taxon>
        <taxon>Bacillati</taxon>
        <taxon>Actinomycetota</taxon>
        <taxon>Actinomycetes</taxon>
        <taxon>Micromonosporales</taxon>
        <taxon>Micromonosporaceae</taxon>
        <taxon>Actinoplanes</taxon>
    </lineage>
</organism>
<dbReference type="InterPro" id="IPR008928">
    <property type="entry name" value="6-hairpin_glycosidase_sf"/>
</dbReference>
<feature type="chain" id="PRO_5011750261" description="Ricin B lectin domain-containing protein" evidence="1">
    <location>
        <begin position="30"/>
        <end position="742"/>
    </location>
</feature>
<dbReference type="OrthoDB" id="9757939at2"/>
<feature type="domain" description="Ricin B lectin" evidence="2">
    <location>
        <begin position="604"/>
        <end position="740"/>
    </location>
</feature>
<dbReference type="PANTHER" id="PTHR31151">
    <property type="entry name" value="PROLINE-TRNA LIGASE (DUF1680)"/>
    <property type="match status" value="1"/>
</dbReference>
<proteinExistence type="predicted"/>
<dbReference type="InterPro" id="IPR006311">
    <property type="entry name" value="TAT_signal"/>
</dbReference>
<dbReference type="STRING" id="35752.SAMN05421541_109195"/>
<feature type="signal peptide" evidence="1">
    <location>
        <begin position="1"/>
        <end position="29"/>
    </location>
</feature>
<evidence type="ECO:0000313" key="4">
    <source>
        <dbReference type="Proteomes" id="UP000199645"/>
    </source>
</evidence>
<dbReference type="SUPFAM" id="SSF48208">
    <property type="entry name" value="Six-hairpin glycosidases"/>
    <property type="match status" value="1"/>
</dbReference>
<dbReference type="PROSITE" id="PS51318">
    <property type="entry name" value="TAT"/>
    <property type="match status" value="1"/>
</dbReference>
<dbReference type="InterPro" id="IPR012878">
    <property type="entry name" value="Beta-AFase-like_GH127_cat"/>
</dbReference>
<protein>
    <recommendedName>
        <fullName evidence="2">Ricin B lectin domain-containing protein</fullName>
    </recommendedName>
</protein>
<dbReference type="EMBL" id="FONV01000009">
    <property type="protein sequence ID" value="SFF36037.1"/>
    <property type="molecule type" value="Genomic_DNA"/>
</dbReference>
<gene>
    <name evidence="3" type="ORF">SAMN05421541_109195</name>
</gene>
<dbReference type="Pfam" id="PF14200">
    <property type="entry name" value="RicinB_lectin_2"/>
    <property type="match status" value="2"/>
</dbReference>
<dbReference type="SMART" id="SM00458">
    <property type="entry name" value="RICIN"/>
    <property type="match status" value="1"/>
</dbReference>
<dbReference type="Gene3D" id="2.80.10.50">
    <property type="match status" value="2"/>
</dbReference>
<dbReference type="InterPro" id="IPR000772">
    <property type="entry name" value="Ricin_B_lectin"/>
</dbReference>
<keyword evidence="4" id="KW-1185">Reference proteome</keyword>
<keyword evidence="1" id="KW-0732">Signal</keyword>
<evidence type="ECO:0000256" key="1">
    <source>
        <dbReference type="SAM" id="SignalP"/>
    </source>
</evidence>
<dbReference type="CDD" id="cd00161">
    <property type="entry name" value="beta-trefoil_Ricin-like"/>
    <property type="match status" value="1"/>
</dbReference>
<dbReference type="InterPro" id="IPR035992">
    <property type="entry name" value="Ricin_B-like_lectins"/>
</dbReference>
<evidence type="ECO:0000259" key="2">
    <source>
        <dbReference type="SMART" id="SM00458"/>
    </source>
</evidence>
<sequence>MLPLTRRSILGAAVGGAALSVMPGLPAAAAETGVSAYSFPLGQVRLTAGRLMDNQSRTLAYLRFVDVDRLLYVFRANHGLSTGGATANGGWDAPTFPFRSHVQGHFLTAWAQAWAVLGDTVCRDKATYMVAELAKCQAANGYLSGFPEADITAVHNRTLTNGNVPYYCIHKTLAGLLDVWRLIGGTQARDVVLKLAAWVDTRTAALTTAQMQAMLQTEFGGMNAVLTDLYQQTGDSRWLTVARRFDHAAVFDPLAAGTDSLNGLHANTQVPKWIGAAREYKATGTTRYRDIARNAWNITVGAHTYAIGGNSQAEHFRPAGAIAGYLTNDTCEHCNTVNMLRLTSELWLTEPDRAAYFDYYEQALLNHVLGAQNPASPYGHVTYFTPLRPGGRRGVGPAWGGGTWSTDYGTFWCCQGTGVEVNTRLAESIYHYSGTTLTVNLFAPSVLTWTQRGITVTQTTTFPESDTTTLKLTGTMSGSWSIRVRIPAWTSGAAVTVNGTAVTTGAPGTYTTITRTWAANDTIVVRLPMRIVLRPANDNPGLQAITYGPTVLAGNYGDTALTSPPSLAVSSVTRTSATAGGSTVGLVPFYDAHGINYTVYWLTTPAYKLVNNATGLVLGVKDMSVANGGLAVTWGDTGTLDHSWTRITDGDAVRFRNANSGKVLGVQDMSTADNAVVLQWDDNGTADHRWTLLDQGNGLYKIRNVNSGKLLAVLNGATAWGAQVVQEPDNGTADNLWRLTAI</sequence>
<dbReference type="InterPro" id="IPR049046">
    <property type="entry name" value="Beta-AFase-like_GH127_middle"/>
</dbReference>